<dbReference type="Proteomes" id="UP000315303">
    <property type="component" value="Unassembled WGS sequence"/>
</dbReference>
<dbReference type="InterPro" id="IPR013783">
    <property type="entry name" value="Ig-like_fold"/>
</dbReference>
<evidence type="ECO:0000313" key="5">
    <source>
        <dbReference type="Proteomes" id="UP000315303"/>
    </source>
</evidence>
<evidence type="ECO:0000256" key="1">
    <source>
        <dbReference type="ARBA" id="ARBA00007072"/>
    </source>
</evidence>
<evidence type="ECO:0000256" key="2">
    <source>
        <dbReference type="SAM" id="SignalP"/>
    </source>
</evidence>
<comment type="caution">
    <text evidence="4">The sequence shown here is derived from an EMBL/GenBank/DDBJ whole genome shotgun (WGS) entry which is preliminary data.</text>
</comment>
<dbReference type="AlphaFoldDB" id="A0A502KZZ0"/>
<feature type="signal peptide" evidence="2">
    <location>
        <begin position="1"/>
        <end position="33"/>
    </location>
</feature>
<comment type="similarity">
    <text evidence="1">Belongs to the glycosyl hydrolase 9 (cellulase E) family.</text>
</comment>
<keyword evidence="5" id="KW-1185">Reference proteome</keyword>
<evidence type="ECO:0000313" key="4">
    <source>
        <dbReference type="EMBL" id="TPH15263.1"/>
    </source>
</evidence>
<protein>
    <recommendedName>
        <fullName evidence="3">Cellulase Ig-like domain-containing protein</fullName>
    </recommendedName>
</protein>
<gene>
    <name evidence="4" type="ORF">EPA86_10655</name>
</gene>
<dbReference type="Gene3D" id="2.60.40.10">
    <property type="entry name" value="Immunoglobulins"/>
    <property type="match status" value="1"/>
</dbReference>
<sequence>MFCKLEKMIRRVKMRVSIIAAMLLLLSACGTFMTTQHENSKTLYIHVNQVALELTGPKKAIISANYEIDLAKASFQVVSKQNNDDSGSYTYQGNLLELGQIEQWQKAHQSEEPIYYYAAEFSAMDKTGDFVIVVSDEHSQQVSAKFSVEKQALFNLTAKALLTYLLQW</sequence>
<accession>A0A502KZZ0</accession>
<proteinExistence type="inferred from homology"/>
<dbReference type="InterPro" id="IPR004197">
    <property type="entry name" value="Cellulase_Ig-like"/>
</dbReference>
<evidence type="ECO:0000259" key="3">
    <source>
        <dbReference type="Pfam" id="PF02927"/>
    </source>
</evidence>
<dbReference type="GO" id="GO:0005975">
    <property type="term" value="P:carbohydrate metabolic process"/>
    <property type="evidence" value="ECO:0007669"/>
    <property type="project" value="InterPro"/>
</dbReference>
<dbReference type="InterPro" id="IPR014756">
    <property type="entry name" value="Ig_E-set"/>
</dbReference>
<keyword evidence="2" id="KW-0732">Signal</keyword>
<dbReference type="EMBL" id="SAWY01000020">
    <property type="protein sequence ID" value="TPH15263.1"/>
    <property type="molecule type" value="Genomic_DNA"/>
</dbReference>
<dbReference type="GO" id="GO:0008810">
    <property type="term" value="F:cellulase activity"/>
    <property type="evidence" value="ECO:0007669"/>
    <property type="project" value="InterPro"/>
</dbReference>
<reference evidence="4 5" key="1">
    <citation type="submission" date="2019-01" db="EMBL/GenBank/DDBJ databases">
        <title>Litorilituus lipolytica sp. nov., isolated from intertidal sand of the Yellow Sea in China.</title>
        <authorList>
            <person name="Liu A."/>
        </authorList>
    </citation>
    <scope>NUCLEOTIDE SEQUENCE [LARGE SCALE GENOMIC DNA]</scope>
    <source>
        <strain evidence="4 5">RZ04</strain>
    </source>
</reference>
<feature type="domain" description="Cellulase Ig-like" evidence="3">
    <location>
        <begin position="45"/>
        <end position="138"/>
    </location>
</feature>
<dbReference type="SUPFAM" id="SSF81296">
    <property type="entry name" value="E set domains"/>
    <property type="match status" value="1"/>
</dbReference>
<organism evidence="4 5">
    <name type="scientific">Litorilituus lipolyticus</name>
    <dbReference type="NCBI Taxonomy" id="2491017"/>
    <lineage>
        <taxon>Bacteria</taxon>
        <taxon>Pseudomonadati</taxon>
        <taxon>Pseudomonadota</taxon>
        <taxon>Gammaproteobacteria</taxon>
        <taxon>Alteromonadales</taxon>
        <taxon>Colwelliaceae</taxon>
        <taxon>Litorilituus</taxon>
    </lineage>
</organism>
<name>A0A502KZZ0_9GAMM</name>
<dbReference type="Pfam" id="PF02927">
    <property type="entry name" value="CelD_N"/>
    <property type="match status" value="1"/>
</dbReference>
<feature type="chain" id="PRO_5021346252" description="Cellulase Ig-like domain-containing protein" evidence="2">
    <location>
        <begin position="34"/>
        <end position="168"/>
    </location>
</feature>
<dbReference type="PROSITE" id="PS51257">
    <property type="entry name" value="PROKAR_LIPOPROTEIN"/>
    <property type="match status" value="1"/>
</dbReference>